<accession>A0AAD9QID8</accession>
<keyword evidence="1" id="KW-0175">Coiled coil</keyword>
<feature type="coiled-coil region" evidence="1">
    <location>
        <begin position="166"/>
        <end position="198"/>
    </location>
</feature>
<name>A0AAD9QID8_ACRCE</name>
<dbReference type="Proteomes" id="UP001249851">
    <property type="component" value="Unassembled WGS sequence"/>
</dbReference>
<sequence>MAEGQHGIDDVEIPERGALRSVFDDSVISERIVALKRSKAGHLGEITKIYRRLNEYCNDYKFLPEVRNEAHRLDAQWKQYAHVYYDLIQLLPDRGAEKKHEENRHAEHNRIYYGYIKSIDQYMIGSEREFTKAAGGKGPVADDNFMELTQIVSTNLPIPELKDDVRKKKLEQLKRAKERRLREEQLRLDNQIAEAEDVVELAKSKVQFYEEFEDAFQSPISRTNSVQDITCEDKPKDVETEYLNSEELGDPPKVLEIVDHKPTLRDERSVLWAPVAEVPAPRGSPLLSSTPGEAAVPEFHVKESSLNPGVPPFVKAALPSNQDHQPDGISSLANTTETMVTKLTASIDSIVTKSNLPPLDVVKFSGNPCEYFRFRARFDEMVGTQNISETQKMSRLLQFLDGQARSAVSGFEGVPGGLSRALKMLQQRFGQPHIVAKGCVDALVDGPNISSNDGPGLRKFADRSRTLYETLRSMNALPEMNMTNLAKMSGKLPIALQLKWRDEALRIRERRGFPNLKDLVDFIERRAEAANDPVFGRVG</sequence>
<evidence type="ECO:0000313" key="2">
    <source>
        <dbReference type="EMBL" id="KAK2561822.1"/>
    </source>
</evidence>
<keyword evidence="3" id="KW-1185">Reference proteome</keyword>
<evidence type="ECO:0000313" key="3">
    <source>
        <dbReference type="Proteomes" id="UP001249851"/>
    </source>
</evidence>
<gene>
    <name evidence="2" type="ORF">P5673_015209</name>
</gene>
<dbReference type="Pfam" id="PF03564">
    <property type="entry name" value="DUF1759"/>
    <property type="match status" value="1"/>
</dbReference>
<comment type="caution">
    <text evidence="2">The sequence shown here is derived from an EMBL/GenBank/DDBJ whole genome shotgun (WGS) entry which is preliminary data.</text>
</comment>
<evidence type="ECO:0000256" key="1">
    <source>
        <dbReference type="SAM" id="Coils"/>
    </source>
</evidence>
<organism evidence="2 3">
    <name type="scientific">Acropora cervicornis</name>
    <name type="common">Staghorn coral</name>
    <dbReference type="NCBI Taxonomy" id="6130"/>
    <lineage>
        <taxon>Eukaryota</taxon>
        <taxon>Metazoa</taxon>
        <taxon>Cnidaria</taxon>
        <taxon>Anthozoa</taxon>
        <taxon>Hexacorallia</taxon>
        <taxon>Scleractinia</taxon>
        <taxon>Astrocoeniina</taxon>
        <taxon>Acroporidae</taxon>
        <taxon>Acropora</taxon>
    </lineage>
</organism>
<dbReference type="InterPro" id="IPR005312">
    <property type="entry name" value="DUF1759"/>
</dbReference>
<dbReference type="EMBL" id="JARQWQ010000031">
    <property type="protein sequence ID" value="KAK2561822.1"/>
    <property type="molecule type" value="Genomic_DNA"/>
</dbReference>
<dbReference type="PANTHER" id="PTHR47331">
    <property type="entry name" value="PHD-TYPE DOMAIN-CONTAINING PROTEIN"/>
    <property type="match status" value="1"/>
</dbReference>
<protein>
    <submittedName>
        <fullName evidence="2">Uncharacterized protein</fullName>
    </submittedName>
</protein>
<dbReference type="AlphaFoldDB" id="A0AAD9QID8"/>
<proteinExistence type="predicted"/>
<reference evidence="2" key="2">
    <citation type="journal article" date="2023" name="Science">
        <title>Genomic signatures of disease resistance in endangered staghorn corals.</title>
        <authorList>
            <person name="Vollmer S.V."/>
            <person name="Selwyn J.D."/>
            <person name="Despard B.A."/>
            <person name="Roesel C.L."/>
        </authorList>
    </citation>
    <scope>NUCLEOTIDE SEQUENCE</scope>
    <source>
        <strain evidence="2">K2</strain>
    </source>
</reference>
<reference evidence="2" key="1">
    <citation type="journal article" date="2023" name="G3 (Bethesda)">
        <title>Whole genome assembly and annotation of the endangered Caribbean coral Acropora cervicornis.</title>
        <authorList>
            <person name="Selwyn J.D."/>
            <person name="Vollmer S.V."/>
        </authorList>
    </citation>
    <scope>NUCLEOTIDE SEQUENCE</scope>
    <source>
        <strain evidence="2">K2</strain>
    </source>
</reference>